<proteinExistence type="predicted"/>
<dbReference type="Proteomes" id="UP000517916">
    <property type="component" value="Unassembled WGS sequence"/>
</dbReference>
<sequence length="40" mass="4566">MRSGSYNWDTFSQYEVYNATEPAEEPEPEQATPAPEDDRG</sequence>
<feature type="compositionally biased region" description="Polar residues" evidence="1">
    <location>
        <begin position="1"/>
        <end position="15"/>
    </location>
</feature>
<dbReference type="RefSeq" id="WP_268872229.1">
    <property type="nucleotide sequence ID" value="NZ_BAAABQ010000059.1"/>
</dbReference>
<protein>
    <submittedName>
        <fullName evidence="2">Uncharacterized protein</fullName>
    </submittedName>
</protein>
<name>A0ABR6BFB9_9PSEU</name>
<evidence type="ECO:0000256" key="1">
    <source>
        <dbReference type="SAM" id="MobiDB-lite"/>
    </source>
</evidence>
<keyword evidence="3" id="KW-1185">Reference proteome</keyword>
<evidence type="ECO:0000313" key="3">
    <source>
        <dbReference type="Proteomes" id="UP000517916"/>
    </source>
</evidence>
<evidence type="ECO:0000313" key="2">
    <source>
        <dbReference type="EMBL" id="MBA8925570.1"/>
    </source>
</evidence>
<comment type="caution">
    <text evidence="2">The sequence shown here is derived from an EMBL/GenBank/DDBJ whole genome shotgun (WGS) entry which is preliminary data.</text>
</comment>
<feature type="region of interest" description="Disordered" evidence="1">
    <location>
        <begin position="1"/>
        <end position="40"/>
    </location>
</feature>
<reference evidence="2 3" key="1">
    <citation type="submission" date="2020-08" db="EMBL/GenBank/DDBJ databases">
        <title>Genomic Encyclopedia of Archaeal and Bacterial Type Strains, Phase II (KMG-II): from individual species to whole genera.</title>
        <authorList>
            <person name="Goeker M."/>
        </authorList>
    </citation>
    <scope>NUCLEOTIDE SEQUENCE [LARGE SCALE GENOMIC DNA]</scope>
    <source>
        <strain evidence="2 3">DSM 43850</strain>
    </source>
</reference>
<gene>
    <name evidence="2" type="ORF">BC739_002769</name>
</gene>
<accession>A0ABR6BFB9</accession>
<dbReference type="EMBL" id="JACJID010000002">
    <property type="protein sequence ID" value="MBA8925570.1"/>
    <property type="molecule type" value="Genomic_DNA"/>
</dbReference>
<organism evidence="2 3">
    <name type="scientific">Kutzneria viridogrisea</name>
    <dbReference type="NCBI Taxonomy" id="47990"/>
    <lineage>
        <taxon>Bacteria</taxon>
        <taxon>Bacillati</taxon>
        <taxon>Actinomycetota</taxon>
        <taxon>Actinomycetes</taxon>
        <taxon>Pseudonocardiales</taxon>
        <taxon>Pseudonocardiaceae</taxon>
        <taxon>Kutzneria</taxon>
    </lineage>
</organism>